<keyword evidence="2" id="KW-0963">Cytoplasm</keyword>
<evidence type="ECO:0000313" key="12">
    <source>
        <dbReference type="Proteomes" id="UP000314294"/>
    </source>
</evidence>
<feature type="coiled-coil region" evidence="9">
    <location>
        <begin position="48"/>
        <end position="145"/>
    </location>
</feature>
<dbReference type="PANTHER" id="PTHR18861">
    <property type="entry name" value="ELKS/RAB6-INTERACTING/CAST PROTEIN"/>
    <property type="match status" value="1"/>
</dbReference>
<dbReference type="GO" id="GO:0007274">
    <property type="term" value="P:neuromuscular synaptic transmission"/>
    <property type="evidence" value="ECO:0007669"/>
    <property type="project" value="TreeGrafter"/>
</dbReference>
<dbReference type="Proteomes" id="UP000314294">
    <property type="component" value="Unassembled WGS sequence"/>
</dbReference>
<dbReference type="Pfam" id="PF10174">
    <property type="entry name" value="Cast"/>
    <property type="match status" value="1"/>
</dbReference>
<feature type="region of interest" description="Disordered" evidence="10">
    <location>
        <begin position="1"/>
        <end position="30"/>
    </location>
</feature>
<evidence type="ECO:0000256" key="1">
    <source>
        <dbReference type="ARBA" id="ARBA00004245"/>
    </source>
</evidence>
<keyword evidence="6" id="KW-0206">Cytoskeleton</keyword>
<dbReference type="InterPro" id="IPR019323">
    <property type="entry name" value="ELKS/CAST"/>
</dbReference>
<dbReference type="GO" id="GO:0048788">
    <property type="term" value="C:cytoskeleton of presynaptic active zone"/>
    <property type="evidence" value="ECO:0007669"/>
    <property type="project" value="TreeGrafter"/>
</dbReference>
<keyword evidence="4" id="KW-0770">Synapse</keyword>
<reference evidence="11 12" key="1">
    <citation type="submission" date="2019-03" db="EMBL/GenBank/DDBJ databases">
        <title>First draft genome of Liparis tanakae, snailfish: a comprehensive survey of snailfish specific genes.</title>
        <authorList>
            <person name="Kim W."/>
            <person name="Song I."/>
            <person name="Jeong J.-H."/>
            <person name="Kim D."/>
            <person name="Kim S."/>
            <person name="Ryu S."/>
            <person name="Song J.Y."/>
            <person name="Lee S.K."/>
        </authorList>
    </citation>
    <scope>NUCLEOTIDE SEQUENCE [LARGE SCALE GENOMIC DNA]</scope>
    <source>
        <tissue evidence="11">Muscle</tissue>
    </source>
</reference>
<keyword evidence="5 9" id="KW-0175">Coiled coil</keyword>
<evidence type="ECO:0000256" key="3">
    <source>
        <dbReference type="ARBA" id="ARBA00022553"/>
    </source>
</evidence>
<evidence type="ECO:0000256" key="9">
    <source>
        <dbReference type="SAM" id="Coils"/>
    </source>
</evidence>
<accession>A0A4Z2GIM2</accession>
<evidence type="ECO:0000256" key="2">
    <source>
        <dbReference type="ARBA" id="ARBA00022490"/>
    </source>
</evidence>
<proteinExistence type="predicted"/>
<dbReference type="GO" id="GO:0030424">
    <property type="term" value="C:axon"/>
    <property type="evidence" value="ECO:0007669"/>
    <property type="project" value="UniProtKB-SubCell"/>
</dbReference>
<dbReference type="GO" id="GO:0048167">
    <property type="term" value="P:regulation of synaptic plasticity"/>
    <property type="evidence" value="ECO:0007669"/>
    <property type="project" value="TreeGrafter"/>
</dbReference>
<dbReference type="GO" id="GO:0098882">
    <property type="term" value="F:structural constituent of presynaptic active zone"/>
    <property type="evidence" value="ECO:0007669"/>
    <property type="project" value="TreeGrafter"/>
</dbReference>
<sequence>MLHLEKKQMKDQSKKVANLKHKEQLEKSRNAQLMEDARKREDNLNESSIQIQDSLRQKEERIEELEEALRESVQITAEREVVLAQEEQALTHSEKQVEDLLNAMERVKQELDVMKARLSSTQLSLAEKEGHLTSLRAERRKHLEEVLEMK</sequence>
<evidence type="ECO:0000256" key="6">
    <source>
        <dbReference type="ARBA" id="ARBA00023212"/>
    </source>
</evidence>
<organism evidence="11 12">
    <name type="scientific">Liparis tanakae</name>
    <name type="common">Tanaka's snailfish</name>
    <dbReference type="NCBI Taxonomy" id="230148"/>
    <lineage>
        <taxon>Eukaryota</taxon>
        <taxon>Metazoa</taxon>
        <taxon>Chordata</taxon>
        <taxon>Craniata</taxon>
        <taxon>Vertebrata</taxon>
        <taxon>Euteleostomi</taxon>
        <taxon>Actinopterygii</taxon>
        <taxon>Neopterygii</taxon>
        <taxon>Teleostei</taxon>
        <taxon>Neoteleostei</taxon>
        <taxon>Acanthomorphata</taxon>
        <taxon>Eupercaria</taxon>
        <taxon>Perciformes</taxon>
        <taxon>Cottioidei</taxon>
        <taxon>Cottales</taxon>
        <taxon>Liparidae</taxon>
        <taxon>Liparis</taxon>
    </lineage>
</organism>
<protein>
    <submittedName>
        <fullName evidence="11">ELKS/Rab6-interacting/CAST family member 1</fullName>
    </submittedName>
</protein>
<dbReference type="AlphaFoldDB" id="A0A4Z2GIM2"/>
<evidence type="ECO:0000256" key="7">
    <source>
        <dbReference type="ARBA" id="ARBA00023273"/>
    </source>
</evidence>
<evidence type="ECO:0000313" key="11">
    <source>
        <dbReference type="EMBL" id="TNN53140.1"/>
    </source>
</evidence>
<keyword evidence="12" id="KW-1185">Reference proteome</keyword>
<comment type="caution">
    <text evidence="11">The sequence shown here is derived from an EMBL/GenBank/DDBJ whole genome shotgun (WGS) entry which is preliminary data.</text>
</comment>
<dbReference type="PANTHER" id="PTHR18861:SF1">
    <property type="entry name" value="ELKS_RAB6-INTERACTING_CAST FAMILY MEMBER 1"/>
    <property type="match status" value="1"/>
</dbReference>
<keyword evidence="7" id="KW-0966">Cell projection</keyword>
<comment type="subcellular location">
    <subcellularLocation>
        <location evidence="1">Cytoplasm</location>
        <location evidence="1">Cytoskeleton</location>
    </subcellularLocation>
    <subcellularLocation>
        <location evidence="8">Presynapse</location>
    </subcellularLocation>
</comment>
<name>A0A4Z2GIM2_9TELE</name>
<evidence type="ECO:0000256" key="5">
    <source>
        <dbReference type="ARBA" id="ARBA00023054"/>
    </source>
</evidence>
<gene>
    <name evidence="11" type="primary">ERC1_1</name>
    <name evidence="11" type="ORF">EYF80_036659</name>
</gene>
<keyword evidence="3" id="KW-0597">Phosphoprotein</keyword>
<dbReference type="EMBL" id="SRLO01000525">
    <property type="protein sequence ID" value="TNN53140.1"/>
    <property type="molecule type" value="Genomic_DNA"/>
</dbReference>
<evidence type="ECO:0000256" key="8">
    <source>
        <dbReference type="ARBA" id="ARBA00034106"/>
    </source>
</evidence>
<evidence type="ECO:0000256" key="4">
    <source>
        <dbReference type="ARBA" id="ARBA00023018"/>
    </source>
</evidence>
<dbReference type="OrthoDB" id="2019763at2759"/>
<evidence type="ECO:0000256" key="10">
    <source>
        <dbReference type="SAM" id="MobiDB-lite"/>
    </source>
</evidence>